<evidence type="ECO:0000256" key="1">
    <source>
        <dbReference type="SAM" id="MobiDB-lite"/>
    </source>
</evidence>
<accession>A0AA40CZR1</accession>
<organism evidence="3 4">
    <name type="scientific">Cercophora newfieldiana</name>
    <dbReference type="NCBI Taxonomy" id="92897"/>
    <lineage>
        <taxon>Eukaryota</taxon>
        <taxon>Fungi</taxon>
        <taxon>Dikarya</taxon>
        <taxon>Ascomycota</taxon>
        <taxon>Pezizomycotina</taxon>
        <taxon>Sordariomycetes</taxon>
        <taxon>Sordariomycetidae</taxon>
        <taxon>Sordariales</taxon>
        <taxon>Lasiosphaeriaceae</taxon>
        <taxon>Cercophora</taxon>
    </lineage>
</organism>
<feature type="region of interest" description="Disordered" evidence="1">
    <location>
        <begin position="141"/>
        <end position="167"/>
    </location>
</feature>
<evidence type="ECO:0000313" key="4">
    <source>
        <dbReference type="Proteomes" id="UP001174936"/>
    </source>
</evidence>
<reference evidence="3" key="1">
    <citation type="submission" date="2023-06" db="EMBL/GenBank/DDBJ databases">
        <title>Genome-scale phylogeny and comparative genomics of the fungal order Sordariales.</title>
        <authorList>
            <consortium name="Lawrence Berkeley National Laboratory"/>
            <person name="Hensen N."/>
            <person name="Bonometti L."/>
            <person name="Westerberg I."/>
            <person name="Brannstrom I.O."/>
            <person name="Guillou S."/>
            <person name="Cros-Aarteil S."/>
            <person name="Calhoun S."/>
            <person name="Haridas S."/>
            <person name="Kuo A."/>
            <person name="Mondo S."/>
            <person name="Pangilinan J."/>
            <person name="Riley R."/>
            <person name="Labutti K."/>
            <person name="Andreopoulos B."/>
            <person name="Lipzen A."/>
            <person name="Chen C."/>
            <person name="Yanf M."/>
            <person name="Daum C."/>
            <person name="Ng V."/>
            <person name="Clum A."/>
            <person name="Steindorff A."/>
            <person name="Ohm R."/>
            <person name="Martin F."/>
            <person name="Silar P."/>
            <person name="Natvig D."/>
            <person name="Lalanne C."/>
            <person name="Gautier V."/>
            <person name="Ament-Velasquez S.L."/>
            <person name="Kruys A."/>
            <person name="Hutchinson M.I."/>
            <person name="Powell A.J."/>
            <person name="Barry K."/>
            <person name="Miller A.N."/>
            <person name="Grigoriev I.V."/>
            <person name="Debuchy R."/>
            <person name="Gladieux P."/>
            <person name="Thoren M.H."/>
            <person name="Johannesson H."/>
        </authorList>
    </citation>
    <scope>NUCLEOTIDE SEQUENCE</scope>
    <source>
        <strain evidence="3">SMH2532-1</strain>
    </source>
</reference>
<sequence>MCIRLEAALRVPIAYLALATWGFVLSPSQQPGSQASLSKPPWVVNGRTLTIPFPAAVRTHSRGLAGSTGVHICQAGSNPGATSGGCECNQKPDQRALVTLTNGGEKFVPPPCKKNHLSVECGSHVSRRRLQSRYLWQLQGQPSLHRGRQMDRGRSLLHPQPSQQRPA</sequence>
<evidence type="ECO:0000256" key="2">
    <source>
        <dbReference type="SAM" id="SignalP"/>
    </source>
</evidence>
<dbReference type="Proteomes" id="UP001174936">
    <property type="component" value="Unassembled WGS sequence"/>
</dbReference>
<feature type="signal peptide" evidence="2">
    <location>
        <begin position="1"/>
        <end position="19"/>
    </location>
</feature>
<protein>
    <submittedName>
        <fullName evidence="3">Uncharacterized protein</fullName>
    </submittedName>
</protein>
<dbReference type="AlphaFoldDB" id="A0AA40CZR1"/>
<proteinExistence type="predicted"/>
<keyword evidence="4" id="KW-1185">Reference proteome</keyword>
<gene>
    <name evidence="3" type="ORF">B0T16DRAFT_396412</name>
</gene>
<dbReference type="EMBL" id="JAULSV010000001">
    <property type="protein sequence ID" value="KAK0655208.1"/>
    <property type="molecule type" value="Genomic_DNA"/>
</dbReference>
<keyword evidence="2" id="KW-0732">Signal</keyword>
<evidence type="ECO:0000313" key="3">
    <source>
        <dbReference type="EMBL" id="KAK0655208.1"/>
    </source>
</evidence>
<comment type="caution">
    <text evidence="3">The sequence shown here is derived from an EMBL/GenBank/DDBJ whole genome shotgun (WGS) entry which is preliminary data.</text>
</comment>
<feature type="chain" id="PRO_5041311652" evidence="2">
    <location>
        <begin position="20"/>
        <end position="167"/>
    </location>
</feature>
<name>A0AA40CZR1_9PEZI</name>